<keyword evidence="4" id="KW-1185">Reference proteome</keyword>
<gene>
    <name evidence="3" type="ORF">Gogos_016743</name>
</gene>
<dbReference type="InterPro" id="IPR044730">
    <property type="entry name" value="RNase_H-like_dom_plant"/>
</dbReference>
<feature type="non-terminal residue" evidence="3">
    <location>
        <position position="1"/>
    </location>
</feature>
<evidence type="ECO:0008006" key="5">
    <source>
        <dbReference type="Google" id="ProtNLM"/>
    </source>
</evidence>
<dbReference type="Proteomes" id="UP000593579">
    <property type="component" value="Unassembled WGS sequence"/>
</dbReference>
<sequence length="345" mass="40491">VRSAYKLLQDASRDPNDYLIQTEVKEFYKKLWSLQMPSKITFTVWRISWDFIPNFANLRYRRVISNDRCPRCCSAVEGSIHVFRECPTTIEVWQQLDFSWVTNYRSQKIWEWLTWVFKRSNSGQCLLFCYALWLLWYSRNQLVHERKNTTGRELAQNIQRHWAEFEGFKILKKNESMNRSQRSQEVIPRTRIYFDAAFDSRTFRSATGLVGWDLRGNLMALKTVIHRDIPSPFAAEAYACLEGAKLGSSLRLQSVSLLGDSRTVIKKCQATSADKSVIGAIIRDIQRKKDDFKELIFQYIHRSENSYAHRLAKIALEKEEDTYLRGEELEGHALASVGIWHREPD</sequence>
<evidence type="ECO:0000313" key="4">
    <source>
        <dbReference type="Proteomes" id="UP000593579"/>
    </source>
</evidence>
<dbReference type="GO" id="GO:0003676">
    <property type="term" value="F:nucleic acid binding"/>
    <property type="evidence" value="ECO:0007669"/>
    <property type="project" value="InterPro"/>
</dbReference>
<dbReference type="InterPro" id="IPR002156">
    <property type="entry name" value="RNaseH_domain"/>
</dbReference>
<evidence type="ECO:0000313" key="3">
    <source>
        <dbReference type="EMBL" id="MBA0732668.1"/>
    </source>
</evidence>
<dbReference type="PANTHER" id="PTHR47074:SF61">
    <property type="entry name" value="RNASE H TYPE-1 DOMAIN-CONTAINING PROTEIN"/>
    <property type="match status" value="1"/>
</dbReference>
<evidence type="ECO:0000259" key="1">
    <source>
        <dbReference type="Pfam" id="PF13456"/>
    </source>
</evidence>
<dbReference type="CDD" id="cd06222">
    <property type="entry name" value="RNase_H_like"/>
    <property type="match status" value="1"/>
</dbReference>
<dbReference type="InterPro" id="IPR012337">
    <property type="entry name" value="RNaseH-like_sf"/>
</dbReference>
<dbReference type="InterPro" id="IPR026960">
    <property type="entry name" value="RVT-Znf"/>
</dbReference>
<proteinExistence type="predicted"/>
<feature type="domain" description="RNase H type-1" evidence="1">
    <location>
        <begin position="194"/>
        <end position="314"/>
    </location>
</feature>
<dbReference type="OrthoDB" id="992137at2759"/>
<organism evidence="3 4">
    <name type="scientific">Gossypium gossypioides</name>
    <name type="common">Mexican cotton</name>
    <name type="synonym">Selera gossypioides</name>
    <dbReference type="NCBI Taxonomy" id="34282"/>
    <lineage>
        <taxon>Eukaryota</taxon>
        <taxon>Viridiplantae</taxon>
        <taxon>Streptophyta</taxon>
        <taxon>Embryophyta</taxon>
        <taxon>Tracheophyta</taxon>
        <taxon>Spermatophyta</taxon>
        <taxon>Magnoliopsida</taxon>
        <taxon>eudicotyledons</taxon>
        <taxon>Gunneridae</taxon>
        <taxon>Pentapetalae</taxon>
        <taxon>rosids</taxon>
        <taxon>malvids</taxon>
        <taxon>Malvales</taxon>
        <taxon>Malvaceae</taxon>
        <taxon>Malvoideae</taxon>
        <taxon>Gossypium</taxon>
    </lineage>
</organism>
<reference evidence="3 4" key="1">
    <citation type="journal article" date="2019" name="Genome Biol. Evol.">
        <title>Insights into the evolution of the New World diploid cottons (Gossypium, subgenus Houzingenia) based on genome sequencing.</title>
        <authorList>
            <person name="Grover C.E."/>
            <person name="Arick M.A. 2nd"/>
            <person name="Thrash A."/>
            <person name="Conover J.L."/>
            <person name="Sanders W.S."/>
            <person name="Peterson D.G."/>
            <person name="Frelichowski J.E."/>
            <person name="Scheffler J.A."/>
            <person name="Scheffler B.E."/>
            <person name="Wendel J.F."/>
        </authorList>
    </citation>
    <scope>NUCLEOTIDE SEQUENCE [LARGE SCALE GENOMIC DNA]</scope>
    <source>
        <strain evidence="3">5</strain>
        <tissue evidence="3">Leaf</tissue>
    </source>
</reference>
<protein>
    <recommendedName>
        <fullName evidence="5">RNase H type-1 domain-containing protein</fullName>
    </recommendedName>
</protein>
<dbReference type="SUPFAM" id="SSF53098">
    <property type="entry name" value="Ribonuclease H-like"/>
    <property type="match status" value="1"/>
</dbReference>
<dbReference type="PANTHER" id="PTHR47074">
    <property type="entry name" value="BNAC02G40300D PROTEIN"/>
    <property type="match status" value="1"/>
</dbReference>
<dbReference type="GO" id="GO:0004523">
    <property type="term" value="F:RNA-DNA hybrid ribonuclease activity"/>
    <property type="evidence" value="ECO:0007669"/>
    <property type="project" value="InterPro"/>
</dbReference>
<dbReference type="InterPro" id="IPR052929">
    <property type="entry name" value="RNase_H-like_EbsB-rel"/>
</dbReference>
<feature type="domain" description="Reverse transcriptase zinc-binding" evidence="2">
    <location>
        <begin position="1"/>
        <end position="93"/>
    </location>
</feature>
<name>A0A7J9B8Q7_GOSGO</name>
<comment type="caution">
    <text evidence="3">The sequence shown here is derived from an EMBL/GenBank/DDBJ whole genome shotgun (WGS) entry which is preliminary data.</text>
</comment>
<dbReference type="Gene3D" id="3.30.420.10">
    <property type="entry name" value="Ribonuclease H-like superfamily/Ribonuclease H"/>
    <property type="match status" value="1"/>
</dbReference>
<dbReference type="EMBL" id="JABEZY010000001">
    <property type="protein sequence ID" value="MBA0732668.1"/>
    <property type="molecule type" value="Genomic_DNA"/>
</dbReference>
<dbReference type="InterPro" id="IPR036397">
    <property type="entry name" value="RNaseH_sf"/>
</dbReference>
<dbReference type="Pfam" id="PF13456">
    <property type="entry name" value="RVT_3"/>
    <property type="match status" value="1"/>
</dbReference>
<evidence type="ECO:0000259" key="2">
    <source>
        <dbReference type="Pfam" id="PF13966"/>
    </source>
</evidence>
<accession>A0A7J9B8Q7</accession>
<dbReference type="AlphaFoldDB" id="A0A7J9B8Q7"/>
<dbReference type="Pfam" id="PF13966">
    <property type="entry name" value="zf-RVT"/>
    <property type="match status" value="1"/>
</dbReference>